<evidence type="ECO:0000256" key="1">
    <source>
        <dbReference type="SAM" id="MobiDB-lite"/>
    </source>
</evidence>
<comment type="caution">
    <text evidence="3">The sequence shown here is derived from an EMBL/GenBank/DDBJ whole genome shotgun (WGS) entry which is preliminary data.</text>
</comment>
<dbReference type="Proteomes" id="UP000758155">
    <property type="component" value="Unassembled WGS sequence"/>
</dbReference>
<feature type="region of interest" description="Disordered" evidence="1">
    <location>
        <begin position="461"/>
        <end position="528"/>
    </location>
</feature>
<sequence>MSANICSLTALIFAFALLPRVAAQVSATTASSLVYDPPGGYIASSIITTGLSPSVADGYSDPTFSESSWAYAVSSSVLSIDTFASSETATSGVSTYRPTEIVTITTALDAYPTVAIPSTSYGDSTSSRDYSITITVNQSSLYGSSSETSPHASTTSSQGNFETSSSELVTGSSSLDLSSIYRTSDASNIDGTVPTNSFLQTTTWPGKSASTSSIQTSMQGSSISSREGIPAVPSLTIVPTTSSLGYSASSLSKESVASTITSALPCAQQCGVNVTGTLLSYPGHVSTVTVSHPTQRVDVYIYGDAPHGNSTLSVTTSLPIPSSRFQPPLTWHFESALRLTWPTTYVWYNDFSYTQVRTEDDACVTAAGSLNLPSPTALASVVFPAALITNPTEPPSALVGWLNDLPTVKEQLSGVPIRSSCDPIVRGTTTLPSMTDAPVQYLTTVTSLYKDTVTHRVTKISSSHAESFTSSLTETTSVADPSVTTSAIQRPPASTTRSDSPSNLPSITHAPSRHAVSSRLTTISRETPSSSIADSVAYLTTTGTTTAAKPPVADADQSEVPFAPSIGVTTHLLTSDSSSRVSTSATSVSSSSGLTIAASTGLPTSATADNNDPHASLTTGLTTTSEHFGSRTVLVPIAVGSATSAEQVETPVADSTIDKSNTLSASKSMSKPAASFSGSTALVTAEPYLPGADAVTDSYYSSQLFVQPSLVRPGPESGPAVYTDTLIEASGSAYPQSSTIDSDLGMVWSSTSLPDAIPSSTLYETPAFDSSASATGKTSLQTLDGPIAQPSQSTTLVESSSALSTVPSPEVAMLIGSSILWLPLVGSLSFWF</sequence>
<dbReference type="OrthoDB" id="5414836at2759"/>
<feature type="chain" id="PRO_5040187060" evidence="2">
    <location>
        <begin position="24"/>
        <end position="832"/>
    </location>
</feature>
<evidence type="ECO:0000313" key="4">
    <source>
        <dbReference type="Proteomes" id="UP000758155"/>
    </source>
</evidence>
<name>A0A9P4WFQ4_9PLEO</name>
<feature type="compositionally biased region" description="Polar residues" evidence="1">
    <location>
        <begin position="142"/>
        <end position="161"/>
    </location>
</feature>
<feature type="compositionally biased region" description="Polar residues" evidence="1">
    <location>
        <begin position="478"/>
        <end position="506"/>
    </location>
</feature>
<dbReference type="AlphaFoldDB" id="A0A9P4WFQ4"/>
<feature type="compositionally biased region" description="Polar residues" evidence="1">
    <location>
        <begin position="518"/>
        <end position="528"/>
    </location>
</feature>
<feature type="region of interest" description="Disordered" evidence="1">
    <location>
        <begin position="191"/>
        <end position="215"/>
    </location>
</feature>
<evidence type="ECO:0000313" key="3">
    <source>
        <dbReference type="EMBL" id="KAF3031116.1"/>
    </source>
</evidence>
<keyword evidence="4" id="KW-1185">Reference proteome</keyword>
<feature type="signal peptide" evidence="2">
    <location>
        <begin position="1"/>
        <end position="23"/>
    </location>
</feature>
<protein>
    <submittedName>
        <fullName evidence="3">Uncharacterized protein</fullName>
    </submittedName>
</protein>
<evidence type="ECO:0000256" key="2">
    <source>
        <dbReference type="SAM" id="SignalP"/>
    </source>
</evidence>
<gene>
    <name evidence="3" type="ORF">E8E12_000862</name>
</gene>
<accession>A0A9P4WFQ4</accession>
<keyword evidence="2" id="KW-0732">Signal</keyword>
<organism evidence="3 4">
    <name type="scientific">Didymella heteroderae</name>
    <dbReference type="NCBI Taxonomy" id="1769908"/>
    <lineage>
        <taxon>Eukaryota</taxon>
        <taxon>Fungi</taxon>
        <taxon>Dikarya</taxon>
        <taxon>Ascomycota</taxon>
        <taxon>Pezizomycotina</taxon>
        <taxon>Dothideomycetes</taxon>
        <taxon>Pleosporomycetidae</taxon>
        <taxon>Pleosporales</taxon>
        <taxon>Pleosporineae</taxon>
        <taxon>Didymellaceae</taxon>
        <taxon>Didymella</taxon>
    </lineage>
</organism>
<feature type="compositionally biased region" description="Low complexity" evidence="1">
    <location>
        <begin position="466"/>
        <end position="477"/>
    </location>
</feature>
<proteinExistence type="predicted"/>
<feature type="region of interest" description="Disordered" evidence="1">
    <location>
        <begin position="142"/>
        <end position="166"/>
    </location>
</feature>
<dbReference type="EMBL" id="SWKV01000201">
    <property type="protein sequence ID" value="KAF3031116.1"/>
    <property type="molecule type" value="Genomic_DNA"/>
</dbReference>
<reference evidence="3" key="1">
    <citation type="submission" date="2019-04" db="EMBL/GenBank/DDBJ databases">
        <title>Sequencing of skin fungus with MAO and IRED activity.</title>
        <authorList>
            <person name="Marsaioli A.J."/>
            <person name="Bonatto J.M.C."/>
            <person name="Reis Junior O."/>
        </authorList>
    </citation>
    <scope>NUCLEOTIDE SEQUENCE</scope>
    <source>
        <strain evidence="3">28M1</strain>
    </source>
</reference>